<feature type="compositionally biased region" description="Polar residues" evidence="1">
    <location>
        <begin position="340"/>
        <end position="353"/>
    </location>
</feature>
<evidence type="ECO:0000313" key="2">
    <source>
        <dbReference type="EMBL" id="KYK60279.1"/>
    </source>
</evidence>
<feature type="compositionally biased region" description="Basic and acidic residues" evidence="1">
    <location>
        <begin position="322"/>
        <end position="339"/>
    </location>
</feature>
<reference evidence="2 3" key="1">
    <citation type="journal article" date="2016" name="Sci. Rep.">
        <title>Insights into Adaptations to a Near-Obligate Nematode Endoparasitic Lifestyle from the Finished Genome of Drechmeria coniospora.</title>
        <authorList>
            <person name="Zhang L."/>
            <person name="Zhou Z."/>
            <person name="Guo Q."/>
            <person name="Fokkens L."/>
            <person name="Miskei M."/>
            <person name="Pocsi I."/>
            <person name="Zhang W."/>
            <person name="Chen M."/>
            <person name="Wang L."/>
            <person name="Sun Y."/>
            <person name="Donzelli B.G."/>
            <person name="Gibson D.M."/>
            <person name="Nelson D.R."/>
            <person name="Luo J.G."/>
            <person name="Rep M."/>
            <person name="Liu H."/>
            <person name="Yang S."/>
            <person name="Wang J."/>
            <person name="Krasnoff S.B."/>
            <person name="Xu Y."/>
            <person name="Molnar I."/>
            <person name="Lin M."/>
        </authorList>
    </citation>
    <scope>NUCLEOTIDE SEQUENCE [LARGE SCALE GENOMIC DNA]</scope>
    <source>
        <strain evidence="2 3">ARSEF 6962</strain>
    </source>
</reference>
<dbReference type="InParanoid" id="A0A151GT35"/>
<dbReference type="RefSeq" id="XP_040659631.1">
    <property type="nucleotide sequence ID" value="XM_040798748.1"/>
</dbReference>
<name>A0A151GT35_DRECN</name>
<accession>A0A151GT35</accession>
<gene>
    <name evidence="2" type="ORF">DCS_01416</name>
</gene>
<dbReference type="GeneID" id="63714059"/>
<evidence type="ECO:0000256" key="1">
    <source>
        <dbReference type="SAM" id="MobiDB-lite"/>
    </source>
</evidence>
<feature type="region of interest" description="Disordered" evidence="1">
    <location>
        <begin position="187"/>
        <end position="227"/>
    </location>
</feature>
<dbReference type="Proteomes" id="UP000076580">
    <property type="component" value="Chromosome 01"/>
</dbReference>
<feature type="region of interest" description="Disordered" evidence="1">
    <location>
        <begin position="319"/>
        <end position="363"/>
    </location>
</feature>
<keyword evidence="3" id="KW-1185">Reference proteome</keyword>
<protein>
    <submittedName>
        <fullName evidence="2">Uncharacterized protein</fullName>
    </submittedName>
</protein>
<sequence>MDTAVHSGGNKVASQLFDLYARDKATGKMVLKGSKHQKLPQAMTNLNWRARSDNANSTSHSSAESGHFHRYALRLANNEAGTAGKECLLREESDSLDDIIDLTEVCRVMNEQILRDSTTMRGRGTSPALYGVESESSENAHVGHLKGLASRPLPPPKRRTYHGVQLSDDDPVPDRHFMMLPNSAMWSQRAARDNQNDPWPNAGADTGGKTVPKASILPDTNSTGQKERQFVKLIERLNSRACNTGPLEKTLTKQRKSRQETLGSMSDGADQGSADTDAQAHRSAPSSARNGDEFDSGYATASVPDECVHDSARHLQPTIGDAEAKGASRDGKPTVKAAKDSNQSTNTKPSPKNNTRHSPRSVPKISSKAFAAKPLQPAKLNGGINYHRLSAGSDQAHEGFVSEHWKTMNPKAREFLSWQLDQEEAAASQPMCHHQPPFGYHTASSPSVCGIYGMPDLRLMVPIHIGWGGLPSPFHTCVSCAPAPPIILPQLGVQPVGLYGAGAAAHTPPVMPFSFHPVPGQPMAFAPGPMLDAPQTTRYASAAPVPKPRVPNAGQQQAYEAYIEQQKAIVPGYAMECRLRQQRRAKRDFTTPRLAPQGCVGV</sequence>
<feature type="region of interest" description="Disordered" evidence="1">
    <location>
        <begin position="244"/>
        <end position="300"/>
    </location>
</feature>
<evidence type="ECO:0000313" key="3">
    <source>
        <dbReference type="Proteomes" id="UP000076580"/>
    </source>
</evidence>
<dbReference type="AlphaFoldDB" id="A0A151GT35"/>
<comment type="caution">
    <text evidence="2">The sequence shown here is derived from an EMBL/GenBank/DDBJ whole genome shotgun (WGS) entry which is preliminary data.</text>
</comment>
<proteinExistence type="predicted"/>
<dbReference type="EMBL" id="LAYC01000001">
    <property type="protein sequence ID" value="KYK60279.1"/>
    <property type="molecule type" value="Genomic_DNA"/>
</dbReference>
<organism evidence="2 3">
    <name type="scientific">Drechmeria coniospora</name>
    <name type="common">Nematophagous fungus</name>
    <name type="synonym">Meria coniospora</name>
    <dbReference type="NCBI Taxonomy" id="98403"/>
    <lineage>
        <taxon>Eukaryota</taxon>
        <taxon>Fungi</taxon>
        <taxon>Dikarya</taxon>
        <taxon>Ascomycota</taxon>
        <taxon>Pezizomycotina</taxon>
        <taxon>Sordariomycetes</taxon>
        <taxon>Hypocreomycetidae</taxon>
        <taxon>Hypocreales</taxon>
        <taxon>Ophiocordycipitaceae</taxon>
        <taxon>Drechmeria</taxon>
    </lineage>
</organism>